<sequence>MLIWIKSALSPLEIRNRLLNPDEQFQKDLVAYLESCHVGEFLTGTMAEVKTKVPYRTTTRKGLHDVIDSEEYNPTPVGYADPTQTLPEAPPPLCDCNEEMCEACACSDSWWRSLAEVTDDLVLRSNVHTLRGCLRKDGTCSARFPRDVFTKTEVDLEDGYIHIKKLEPMINTITPDLTYLLRCNTDVTSLLSGTSIKAVVAYVSDYITKSSLKIYHMFDSVNSVLKRQTTEIGGSPIQQNNCRKLLMQMVNSLTSKLQIGSPMASLYLLKNPDHYTNHHFKPFWWKSYVGFVRAAWTADVQPAVPHQSSDDEIEAEPELEQLVLMKGKDCLVGATNVDDYVWRPSVFENTSLYDYLQMTTRVKRTPKQLVDFRKV</sequence>
<accession>A0AAD6Z8L2</accession>
<comment type="caution">
    <text evidence="1">The sequence shown here is derived from an EMBL/GenBank/DDBJ whole genome shotgun (WGS) entry which is preliminary data.</text>
</comment>
<dbReference type="Proteomes" id="UP001218218">
    <property type="component" value="Unassembled WGS sequence"/>
</dbReference>
<keyword evidence="2" id="KW-1185">Reference proteome</keyword>
<organism evidence="1 2">
    <name type="scientific">Mycena albidolilacea</name>
    <dbReference type="NCBI Taxonomy" id="1033008"/>
    <lineage>
        <taxon>Eukaryota</taxon>
        <taxon>Fungi</taxon>
        <taxon>Dikarya</taxon>
        <taxon>Basidiomycota</taxon>
        <taxon>Agaricomycotina</taxon>
        <taxon>Agaricomycetes</taxon>
        <taxon>Agaricomycetidae</taxon>
        <taxon>Agaricales</taxon>
        <taxon>Marasmiineae</taxon>
        <taxon>Mycenaceae</taxon>
        <taxon>Mycena</taxon>
    </lineage>
</organism>
<dbReference type="EMBL" id="JARIHO010000074">
    <property type="protein sequence ID" value="KAJ7311789.1"/>
    <property type="molecule type" value="Genomic_DNA"/>
</dbReference>
<protein>
    <submittedName>
        <fullName evidence="1">Uncharacterized protein</fullName>
    </submittedName>
</protein>
<reference evidence="1" key="1">
    <citation type="submission" date="2023-03" db="EMBL/GenBank/DDBJ databases">
        <title>Massive genome expansion in bonnet fungi (Mycena s.s.) driven by repeated elements and novel gene families across ecological guilds.</title>
        <authorList>
            <consortium name="Lawrence Berkeley National Laboratory"/>
            <person name="Harder C.B."/>
            <person name="Miyauchi S."/>
            <person name="Viragh M."/>
            <person name="Kuo A."/>
            <person name="Thoen E."/>
            <person name="Andreopoulos B."/>
            <person name="Lu D."/>
            <person name="Skrede I."/>
            <person name="Drula E."/>
            <person name="Henrissat B."/>
            <person name="Morin E."/>
            <person name="Kohler A."/>
            <person name="Barry K."/>
            <person name="LaButti K."/>
            <person name="Morin E."/>
            <person name="Salamov A."/>
            <person name="Lipzen A."/>
            <person name="Mereny Z."/>
            <person name="Hegedus B."/>
            <person name="Baldrian P."/>
            <person name="Stursova M."/>
            <person name="Weitz H."/>
            <person name="Taylor A."/>
            <person name="Grigoriev I.V."/>
            <person name="Nagy L.G."/>
            <person name="Martin F."/>
            <person name="Kauserud H."/>
        </authorList>
    </citation>
    <scope>NUCLEOTIDE SEQUENCE</scope>
    <source>
        <strain evidence="1">CBHHK002</strain>
    </source>
</reference>
<proteinExistence type="predicted"/>
<gene>
    <name evidence="1" type="ORF">DFH08DRAFT_718015</name>
</gene>
<name>A0AAD6Z8L2_9AGAR</name>
<evidence type="ECO:0000313" key="2">
    <source>
        <dbReference type="Proteomes" id="UP001218218"/>
    </source>
</evidence>
<evidence type="ECO:0000313" key="1">
    <source>
        <dbReference type="EMBL" id="KAJ7311789.1"/>
    </source>
</evidence>
<dbReference type="AlphaFoldDB" id="A0AAD6Z8L2"/>